<gene>
    <name evidence="2" type="ORF">M5K25_006333</name>
</gene>
<evidence type="ECO:0000313" key="2">
    <source>
        <dbReference type="EMBL" id="KAL0922355.1"/>
    </source>
</evidence>
<dbReference type="EMBL" id="JANQDX010000006">
    <property type="protein sequence ID" value="KAL0922355.1"/>
    <property type="molecule type" value="Genomic_DNA"/>
</dbReference>
<evidence type="ECO:0000313" key="3">
    <source>
        <dbReference type="Proteomes" id="UP001552299"/>
    </source>
</evidence>
<sequence length="130" mass="14255">MQCPQAVRGNADEGSNPKFVGPGDRPVGTPVIAMIQANIEKENAEDDGTRNKVISMLVGGLKVWSGNPIMFSRYDTSIIDITQNRTMEEGRHASNCFFALFDSNTIVPLVVDTPDPTQKLIDYQGEPLDE</sequence>
<name>A0ABD0VCD4_DENTH</name>
<protein>
    <submittedName>
        <fullName evidence="2">Uncharacterized protein</fullName>
    </submittedName>
</protein>
<accession>A0ABD0VCD4</accession>
<dbReference type="Proteomes" id="UP001552299">
    <property type="component" value="Unassembled WGS sequence"/>
</dbReference>
<organism evidence="2 3">
    <name type="scientific">Dendrobium thyrsiflorum</name>
    <name type="common">Pinecone-like raceme dendrobium</name>
    <name type="synonym">Orchid</name>
    <dbReference type="NCBI Taxonomy" id="117978"/>
    <lineage>
        <taxon>Eukaryota</taxon>
        <taxon>Viridiplantae</taxon>
        <taxon>Streptophyta</taxon>
        <taxon>Embryophyta</taxon>
        <taxon>Tracheophyta</taxon>
        <taxon>Spermatophyta</taxon>
        <taxon>Magnoliopsida</taxon>
        <taxon>Liliopsida</taxon>
        <taxon>Asparagales</taxon>
        <taxon>Orchidaceae</taxon>
        <taxon>Epidendroideae</taxon>
        <taxon>Malaxideae</taxon>
        <taxon>Dendrobiinae</taxon>
        <taxon>Dendrobium</taxon>
    </lineage>
</organism>
<reference evidence="2 3" key="1">
    <citation type="journal article" date="2024" name="Plant Biotechnol. J.">
        <title>Dendrobium thyrsiflorum genome and its molecular insights into genes involved in important horticultural traits.</title>
        <authorList>
            <person name="Chen B."/>
            <person name="Wang J.Y."/>
            <person name="Zheng P.J."/>
            <person name="Li K.L."/>
            <person name="Liang Y.M."/>
            <person name="Chen X.F."/>
            <person name="Zhang C."/>
            <person name="Zhao X."/>
            <person name="He X."/>
            <person name="Zhang G.Q."/>
            <person name="Liu Z.J."/>
            <person name="Xu Q."/>
        </authorList>
    </citation>
    <scope>NUCLEOTIDE SEQUENCE [LARGE SCALE GENOMIC DNA]</scope>
    <source>
        <strain evidence="2">GZMU011</strain>
    </source>
</reference>
<keyword evidence="3" id="KW-1185">Reference proteome</keyword>
<comment type="caution">
    <text evidence="2">The sequence shown here is derived from an EMBL/GenBank/DDBJ whole genome shotgun (WGS) entry which is preliminary data.</text>
</comment>
<dbReference type="AlphaFoldDB" id="A0ABD0VCD4"/>
<evidence type="ECO:0000256" key="1">
    <source>
        <dbReference type="SAM" id="MobiDB-lite"/>
    </source>
</evidence>
<feature type="region of interest" description="Disordered" evidence="1">
    <location>
        <begin position="1"/>
        <end position="25"/>
    </location>
</feature>
<proteinExistence type="predicted"/>